<feature type="binding site" evidence="11">
    <location>
        <position position="163"/>
    </location>
    <ligand>
        <name>Zn(2+)</name>
        <dbReference type="ChEBI" id="CHEBI:29105"/>
    </ligand>
</feature>
<evidence type="ECO:0000256" key="4">
    <source>
        <dbReference type="ARBA" id="ARBA00022490"/>
    </source>
</evidence>
<dbReference type="GO" id="GO:0004825">
    <property type="term" value="F:methionine-tRNA ligase activity"/>
    <property type="evidence" value="ECO:0007669"/>
    <property type="project" value="UniProtKB-UniRule"/>
</dbReference>
<dbReference type="Gene3D" id="2.20.28.20">
    <property type="entry name" value="Methionyl-tRNA synthetase, Zn-domain"/>
    <property type="match status" value="1"/>
</dbReference>
<evidence type="ECO:0000256" key="3">
    <source>
        <dbReference type="ARBA" id="ARBA00008258"/>
    </source>
</evidence>
<dbReference type="InterPro" id="IPR023458">
    <property type="entry name" value="Met-tRNA_ligase_1"/>
</dbReference>
<feature type="short sequence motif" description="'HIGH' region" evidence="11">
    <location>
        <begin position="31"/>
        <end position="41"/>
    </location>
</feature>
<dbReference type="GO" id="GO:0006431">
    <property type="term" value="P:methionyl-tRNA aminoacylation"/>
    <property type="evidence" value="ECO:0007669"/>
    <property type="project" value="UniProtKB-UniRule"/>
</dbReference>
<evidence type="ECO:0000256" key="6">
    <source>
        <dbReference type="ARBA" id="ARBA00022741"/>
    </source>
</evidence>
<feature type="binding site" evidence="11">
    <location>
        <position position="176"/>
    </location>
    <ligand>
        <name>Zn(2+)</name>
        <dbReference type="ChEBI" id="CHEBI:29105"/>
    </ligand>
</feature>
<dbReference type="EC" id="6.1.1.10" evidence="11"/>
<dbReference type="InterPro" id="IPR014758">
    <property type="entry name" value="Met-tRNA_synth"/>
</dbReference>
<keyword evidence="11" id="KW-0479">Metal-binding</keyword>
<comment type="subunit">
    <text evidence="11">Monomer.</text>
</comment>
<dbReference type="InterPro" id="IPR015413">
    <property type="entry name" value="Methionyl/Leucyl_tRNA_Synth"/>
</dbReference>
<dbReference type="Proteomes" id="UP000269019">
    <property type="component" value="Chromosome"/>
</dbReference>
<comment type="subcellular location">
    <subcellularLocation>
        <location evidence="2 11">Cytoplasm</location>
    </subcellularLocation>
</comment>
<accession>A0A3G6J4U9</accession>
<evidence type="ECO:0000313" key="14">
    <source>
        <dbReference type="Proteomes" id="UP000269019"/>
    </source>
</evidence>
<dbReference type="NCBIfam" id="TIGR00398">
    <property type="entry name" value="metG"/>
    <property type="match status" value="1"/>
</dbReference>
<keyword evidence="8 11" id="KW-0648">Protein biosynthesis</keyword>
<evidence type="ECO:0000256" key="7">
    <source>
        <dbReference type="ARBA" id="ARBA00022840"/>
    </source>
</evidence>
<dbReference type="Gene3D" id="3.40.50.620">
    <property type="entry name" value="HUPs"/>
    <property type="match status" value="1"/>
</dbReference>
<dbReference type="KEGG" id="ccho:CCHOA_03550"/>
<feature type="binding site" evidence="11">
    <location>
        <position position="179"/>
    </location>
    <ligand>
        <name>Zn(2+)</name>
        <dbReference type="ChEBI" id="CHEBI:29105"/>
    </ligand>
</feature>
<dbReference type="InterPro" id="IPR033911">
    <property type="entry name" value="MetRS_core"/>
</dbReference>
<dbReference type="GO" id="GO:0005524">
    <property type="term" value="F:ATP binding"/>
    <property type="evidence" value="ECO:0007669"/>
    <property type="project" value="UniProtKB-UniRule"/>
</dbReference>
<evidence type="ECO:0000256" key="5">
    <source>
        <dbReference type="ARBA" id="ARBA00022598"/>
    </source>
</evidence>
<dbReference type="InterPro" id="IPR014729">
    <property type="entry name" value="Rossmann-like_a/b/a_fold"/>
</dbReference>
<evidence type="ECO:0000256" key="8">
    <source>
        <dbReference type="ARBA" id="ARBA00022917"/>
    </source>
</evidence>
<reference evidence="13 14" key="1">
    <citation type="submission" date="2018-11" db="EMBL/GenBank/DDBJ databases">
        <authorList>
            <person name="Kleinhagauer T."/>
            <person name="Glaeser S.P."/>
            <person name="Spergser J."/>
            <person name="Ruckert C."/>
            <person name="Kaempfer P."/>
            <person name="Busse H.-J."/>
        </authorList>
    </citation>
    <scope>NUCLEOTIDE SEQUENCE [LARGE SCALE GENOMIC DNA]</scope>
    <source>
        <strain evidence="13 14">200CH</strain>
    </source>
</reference>
<dbReference type="EMBL" id="CP033896">
    <property type="protein sequence ID" value="AZA13121.1"/>
    <property type="molecule type" value="Genomic_DNA"/>
</dbReference>
<dbReference type="CDD" id="cd00814">
    <property type="entry name" value="MetRS_core"/>
    <property type="match status" value="1"/>
</dbReference>
<protein>
    <recommendedName>
        <fullName evidence="11">Methionine--tRNA ligase</fullName>
        <ecNumber evidence="11">6.1.1.10</ecNumber>
    </recommendedName>
    <alternativeName>
        <fullName evidence="11">Methionyl-tRNA synthetase</fullName>
        <shortName evidence="11">MetRS</shortName>
    </alternativeName>
</protein>
<dbReference type="HAMAP" id="MF_00098">
    <property type="entry name" value="Met_tRNA_synth_type1"/>
    <property type="match status" value="1"/>
</dbReference>
<dbReference type="SUPFAM" id="SSF47323">
    <property type="entry name" value="Anticodon-binding domain of a subclass of class I aminoacyl-tRNA synthetases"/>
    <property type="match status" value="1"/>
</dbReference>
<dbReference type="Pfam" id="PF09334">
    <property type="entry name" value="tRNA-synt_1g"/>
    <property type="match status" value="1"/>
</dbReference>
<feature type="short sequence motif" description="'KMSKS' region" evidence="11">
    <location>
        <begin position="367"/>
        <end position="371"/>
    </location>
</feature>
<dbReference type="InterPro" id="IPR029038">
    <property type="entry name" value="MetRS_Zn"/>
</dbReference>
<dbReference type="SUPFAM" id="SSF52374">
    <property type="entry name" value="Nucleotidylyl transferase"/>
    <property type="match status" value="1"/>
</dbReference>
<proteinExistence type="inferred from homology"/>
<dbReference type="InterPro" id="IPR009080">
    <property type="entry name" value="tRNAsynth_Ia_anticodon-bd"/>
</dbReference>
<dbReference type="InterPro" id="IPR041872">
    <property type="entry name" value="Anticodon_Met"/>
</dbReference>
<evidence type="ECO:0000256" key="1">
    <source>
        <dbReference type="ARBA" id="ARBA00003314"/>
    </source>
</evidence>
<dbReference type="GO" id="GO:0046872">
    <property type="term" value="F:metal ion binding"/>
    <property type="evidence" value="ECO:0007669"/>
    <property type="project" value="UniProtKB-KW"/>
</dbReference>
<dbReference type="PRINTS" id="PR01041">
    <property type="entry name" value="TRNASYNTHMET"/>
</dbReference>
<comment type="function">
    <text evidence="1 11">Is required not only for elongation of protein synthesis but also for the initiation of all mRNA translation through initiator tRNA(fMet) aminoacylation.</text>
</comment>
<keyword evidence="5 11" id="KW-0436">Ligase</keyword>
<evidence type="ECO:0000256" key="2">
    <source>
        <dbReference type="ARBA" id="ARBA00004496"/>
    </source>
</evidence>
<comment type="catalytic activity">
    <reaction evidence="10 11">
        <text>tRNA(Met) + L-methionine + ATP = L-methionyl-tRNA(Met) + AMP + diphosphate</text>
        <dbReference type="Rhea" id="RHEA:13481"/>
        <dbReference type="Rhea" id="RHEA-COMP:9667"/>
        <dbReference type="Rhea" id="RHEA-COMP:9698"/>
        <dbReference type="ChEBI" id="CHEBI:30616"/>
        <dbReference type="ChEBI" id="CHEBI:33019"/>
        <dbReference type="ChEBI" id="CHEBI:57844"/>
        <dbReference type="ChEBI" id="CHEBI:78442"/>
        <dbReference type="ChEBI" id="CHEBI:78530"/>
        <dbReference type="ChEBI" id="CHEBI:456215"/>
        <dbReference type="EC" id="6.1.1.10"/>
    </reaction>
</comment>
<keyword evidence="4 11" id="KW-0963">Cytoplasm</keyword>
<comment type="cofactor">
    <cofactor evidence="11">
        <name>Zn(2+)</name>
        <dbReference type="ChEBI" id="CHEBI:29105"/>
    </cofactor>
    <text evidence="11">Binds 1 zinc ion per subunit.</text>
</comment>
<keyword evidence="14" id="KW-1185">Reference proteome</keyword>
<comment type="similarity">
    <text evidence="3 11">Belongs to the class-I aminoacyl-tRNA synthetase family. MetG type 1 subfamily.</text>
</comment>
<organism evidence="13 14">
    <name type="scientific">Corynebacterium choanae</name>
    <dbReference type="NCBI Taxonomy" id="1862358"/>
    <lineage>
        <taxon>Bacteria</taxon>
        <taxon>Bacillati</taxon>
        <taxon>Actinomycetota</taxon>
        <taxon>Actinomycetes</taxon>
        <taxon>Mycobacteriales</taxon>
        <taxon>Corynebacteriaceae</taxon>
        <taxon>Corynebacterium</taxon>
    </lineage>
</organism>
<dbReference type="SUPFAM" id="SSF57770">
    <property type="entry name" value="Methionyl-tRNA synthetase (MetRS), Zn-domain"/>
    <property type="match status" value="1"/>
</dbReference>
<gene>
    <name evidence="11 13" type="primary">metG</name>
    <name evidence="13" type="ORF">CCHOA_03550</name>
</gene>
<keyword evidence="6 11" id="KW-0547">Nucleotide-binding</keyword>
<feature type="binding site" evidence="11">
    <location>
        <position position="166"/>
    </location>
    <ligand>
        <name>Zn(2+)</name>
        <dbReference type="ChEBI" id="CHEBI:29105"/>
    </ligand>
</feature>
<feature type="binding site" evidence="11">
    <location>
        <position position="370"/>
    </location>
    <ligand>
        <name>ATP</name>
        <dbReference type="ChEBI" id="CHEBI:30616"/>
    </ligand>
</feature>
<keyword evidence="11" id="KW-0862">Zinc</keyword>
<dbReference type="GO" id="GO:0005829">
    <property type="term" value="C:cytosol"/>
    <property type="evidence" value="ECO:0007669"/>
    <property type="project" value="TreeGrafter"/>
</dbReference>
<dbReference type="FunFam" id="2.20.28.20:FF:000001">
    <property type="entry name" value="Methionine--tRNA ligase"/>
    <property type="match status" value="1"/>
</dbReference>
<evidence type="ECO:0000313" key="13">
    <source>
        <dbReference type="EMBL" id="AZA13121.1"/>
    </source>
</evidence>
<sequence>MTHWGRMSKQQPVLIMLEAMSNPVLTAVAWPYANGPRHIGHVAGFGVPSDVFARFRRMCGEQVLMISGTDEHGTPLLVQAEKEGVAVQTLADRYNRQIVEDLAGLGLSYDLFTRTTTRNHYAVVQELFRGLYENGYMKKETTMGAISPSSGRTLPDRYIEGTCPICGADGARGDQCDNCGNQLDPADLIDPVSKINGETPEFRRTEHFLLDLPALADELKSWLETRQDWRPNVLKFSLNLLADLRPRAMTRDIDWGVPVPIDGWQDNEAKKLYVWFDAVVGYLSASMEWAWRSGNPDAWKDFWTNPDALSFYFMGKDNITFHSQIWPAELLGYQGKGAHGGAAGEFGELQLPTEVVSSEYLTMSGSKFSSSKGIVIYVKDFLAEFGPDPLRYFISVAGPENTDTDFTWEEFVRRVNNELANGWGNLVNRTVSMAHKNFQQVPTPGTFTESDRRLLQLAEDAYRIVGDNLRASKFKAGITHAMHVVGEANAYIAEQEPWKLAKDPDQQERLATVLYVALQVVSDCNTLLTPYLPHIAQQVHETLGRDGVWAAKPEIREVTDDMPCHPVGVGLPEAGRSYPIITGDYTNQQAVWRRTEMVPGTPLAKPQPLIAKLDPSLAETGTTWAPVIADDEDD</sequence>
<dbReference type="AlphaFoldDB" id="A0A3G6J4U9"/>
<evidence type="ECO:0000256" key="10">
    <source>
        <dbReference type="ARBA" id="ARBA00047364"/>
    </source>
</evidence>
<keyword evidence="9 11" id="KW-0030">Aminoacyl-tRNA synthetase</keyword>
<dbReference type="PANTHER" id="PTHR45765:SF1">
    <property type="entry name" value="METHIONINE--TRNA LIGASE, CYTOPLASMIC"/>
    <property type="match status" value="1"/>
</dbReference>
<name>A0A3G6J4U9_9CORY</name>
<evidence type="ECO:0000259" key="12">
    <source>
        <dbReference type="Pfam" id="PF09334"/>
    </source>
</evidence>
<dbReference type="PANTHER" id="PTHR45765">
    <property type="entry name" value="METHIONINE--TRNA LIGASE"/>
    <property type="match status" value="1"/>
</dbReference>
<evidence type="ECO:0000256" key="9">
    <source>
        <dbReference type="ARBA" id="ARBA00023146"/>
    </source>
</evidence>
<keyword evidence="7 11" id="KW-0067">ATP-binding</keyword>
<dbReference type="CDD" id="cd07957">
    <property type="entry name" value="Anticodon_Ia_Met"/>
    <property type="match status" value="1"/>
</dbReference>
<feature type="domain" description="Methionyl/Leucyl tRNA synthetase" evidence="12">
    <location>
        <begin position="25"/>
        <end position="430"/>
    </location>
</feature>
<dbReference type="Gene3D" id="1.10.730.10">
    <property type="entry name" value="Isoleucyl-tRNA Synthetase, Domain 1"/>
    <property type="match status" value="1"/>
</dbReference>
<evidence type="ECO:0000256" key="11">
    <source>
        <dbReference type="HAMAP-Rule" id="MF_00098"/>
    </source>
</evidence>